<feature type="signal peptide" evidence="1">
    <location>
        <begin position="1"/>
        <end position="25"/>
    </location>
</feature>
<evidence type="ECO:0000313" key="3">
    <source>
        <dbReference type="EMBL" id="MER5170732.1"/>
    </source>
</evidence>
<dbReference type="EMBL" id="JAYWLC010000002">
    <property type="protein sequence ID" value="MER5170732.1"/>
    <property type="molecule type" value="Genomic_DNA"/>
</dbReference>
<reference evidence="3 4" key="1">
    <citation type="submission" date="2024-01" db="EMBL/GenBank/DDBJ databases">
        <authorList>
            <person name="Deng Y."/>
            <person name="Su J."/>
        </authorList>
    </citation>
    <scope>NUCLEOTIDE SEQUENCE [LARGE SCALE GENOMIC DNA]</scope>
    <source>
        <strain evidence="3 4">CPCC 100088</strain>
    </source>
</reference>
<reference evidence="3 4" key="2">
    <citation type="submission" date="2024-06" db="EMBL/GenBank/DDBJ databases">
        <title>Thioclava kandeliae sp. nov. from a rhizosphere soil sample of Kandelia candel in a mangrove.</title>
        <authorList>
            <person name="Mu T."/>
        </authorList>
    </citation>
    <scope>NUCLEOTIDE SEQUENCE [LARGE SCALE GENOMIC DNA]</scope>
    <source>
        <strain evidence="3 4">CPCC 100088</strain>
    </source>
</reference>
<dbReference type="Pfam" id="PF11412">
    <property type="entry name" value="DsbD_N"/>
    <property type="match status" value="1"/>
</dbReference>
<keyword evidence="4" id="KW-1185">Reference proteome</keyword>
<feature type="chain" id="PRO_5045924501" evidence="1">
    <location>
        <begin position="26"/>
        <end position="282"/>
    </location>
</feature>
<dbReference type="Proteomes" id="UP001438953">
    <property type="component" value="Unassembled WGS sequence"/>
</dbReference>
<gene>
    <name evidence="3" type="ORF">VSX56_03005</name>
</gene>
<evidence type="ECO:0000259" key="2">
    <source>
        <dbReference type="Pfam" id="PF11412"/>
    </source>
</evidence>
<protein>
    <submittedName>
        <fullName evidence="3">Protein-disulfide reductase DsbD domain-containing protein</fullName>
    </submittedName>
</protein>
<accession>A0ABV1SCT9</accession>
<comment type="caution">
    <text evidence="3">The sequence shown here is derived from an EMBL/GenBank/DDBJ whole genome shotgun (WGS) entry which is preliminary data.</text>
</comment>
<evidence type="ECO:0000313" key="4">
    <source>
        <dbReference type="Proteomes" id="UP001438953"/>
    </source>
</evidence>
<dbReference type="RefSeq" id="WP_350934752.1">
    <property type="nucleotide sequence ID" value="NZ_JAYWLC010000002.1"/>
</dbReference>
<proteinExistence type="predicted"/>
<feature type="domain" description="Thiol:disulfide interchange protein DsbD N-terminal" evidence="2">
    <location>
        <begin position="59"/>
        <end position="160"/>
    </location>
</feature>
<evidence type="ECO:0000256" key="1">
    <source>
        <dbReference type="SAM" id="SignalP"/>
    </source>
</evidence>
<name>A0ABV1SCT9_9RHOB</name>
<dbReference type="InterPro" id="IPR028250">
    <property type="entry name" value="DsbDN"/>
</dbReference>
<sequence length="282" mass="30320">MTRLASSGLGLGLFATVCGAVPAFAQTTELAMTLPPTSEAVPLPMGLSHAEVLDGWQTKSGTRMAAIRITLDAGWKTYWRHPGDAGIPPSFNFKASSNLKDVKIYWPRPQVFMESGTRSIGYKDQMILPIELMPEDASQPIQLEADLDLGICHDICIPVSLDLAADLEGKGAQDAVITQALAAQPKKVPSTARCTIAPIRDGVRVTAQLPSDAAPDQVALFELPSQPVWVSDSQMSHQGNTLSATADLVPPNSEPFDLDPKDLRITVLDKTHAYEMDGCARM</sequence>
<organism evidence="3 4">
    <name type="scientific">Thioclava kandeliae</name>
    <dbReference type="NCBI Taxonomy" id="3070818"/>
    <lineage>
        <taxon>Bacteria</taxon>
        <taxon>Pseudomonadati</taxon>
        <taxon>Pseudomonadota</taxon>
        <taxon>Alphaproteobacteria</taxon>
        <taxon>Rhodobacterales</taxon>
        <taxon>Paracoccaceae</taxon>
        <taxon>Thioclava</taxon>
    </lineage>
</organism>
<keyword evidence="1" id="KW-0732">Signal</keyword>